<evidence type="ECO:0000259" key="2">
    <source>
        <dbReference type="Pfam" id="PF01882"/>
    </source>
</evidence>
<feature type="domain" description="DUF58" evidence="2">
    <location>
        <begin position="194"/>
        <end position="344"/>
    </location>
</feature>
<keyword evidence="1" id="KW-1133">Transmembrane helix</keyword>
<dbReference type="AlphaFoldDB" id="A0A942UY73"/>
<dbReference type="RefSeq" id="WP_203365719.1">
    <property type="nucleotide sequence ID" value="NZ_WSFT01000021.1"/>
</dbReference>
<keyword evidence="1" id="KW-0472">Membrane</keyword>
<accession>A0A942UY73</accession>
<keyword evidence="4" id="KW-1185">Reference proteome</keyword>
<dbReference type="InterPro" id="IPR002881">
    <property type="entry name" value="DUF58"/>
</dbReference>
<keyword evidence="1" id="KW-0812">Transmembrane</keyword>
<dbReference type="PANTHER" id="PTHR34351:SF2">
    <property type="entry name" value="DUF58 DOMAIN-CONTAINING PROTEIN"/>
    <property type="match status" value="1"/>
</dbReference>
<proteinExistence type="predicted"/>
<feature type="transmembrane region" description="Helical" evidence="1">
    <location>
        <begin position="6"/>
        <end position="39"/>
    </location>
</feature>
<dbReference type="Proteomes" id="UP000724672">
    <property type="component" value="Unassembled WGS sequence"/>
</dbReference>
<gene>
    <name evidence="3" type="ORF">GOQ27_04925</name>
</gene>
<protein>
    <submittedName>
        <fullName evidence="3">DUF58 domain-containing protein</fullName>
    </submittedName>
</protein>
<comment type="caution">
    <text evidence="3">The sequence shown here is derived from an EMBL/GenBank/DDBJ whole genome shotgun (WGS) entry which is preliminary data.</text>
</comment>
<name>A0A942UY73_9FIRM</name>
<dbReference type="EMBL" id="WSFT01000021">
    <property type="protein sequence ID" value="MBS4537792.1"/>
    <property type="molecule type" value="Genomic_DNA"/>
</dbReference>
<reference evidence="3" key="1">
    <citation type="submission" date="2019-12" db="EMBL/GenBank/DDBJ databases">
        <title>Clostridiaceae gen. nov. sp. nov., isolated from sediment in Xinjiang, China.</title>
        <authorList>
            <person name="Zhang R."/>
        </authorList>
    </citation>
    <scope>NUCLEOTIDE SEQUENCE</scope>
    <source>
        <strain evidence="3">D2Q-11</strain>
    </source>
</reference>
<evidence type="ECO:0000256" key="1">
    <source>
        <dbReference type="SAM" id="Phobius"/>
    </source>
</evidence>
<organism evidence="3 4">
    <name type="scientific">Anaeromonas frigoriresistens</name>
    <dbReference type="NCBI Taxonomy" id="2683708"/>
    <lineage>
        <taxon>Bacteria</taxon>
        <taxon>Bacillati</taxon>
        <taxon>Bacillota</taxon>
        <taxon>Tissierellia</taxon>
        <taxon>Tissierellales</taxon>
        <taxon>Thermohalobacteraceae</taxon>
        <taxon>Anaeromonas</taxon>
    </lineage>
</organism>
<dbReference type="PANTHER" id="PTHR34351">
    <property type="entry name" value="SLR1927 PROTEIN-RELATED"/>
    <property type="match status" value="1"/>
</dbReference>
<sequence>MNRKIVFYILAAIILIFSLFVGGSFPFLLFFLIILVTIYSRFSNYYTIKNLAGVFWCNKYQFVRGDTISIEYKIYNGGILPVPYADVRDDLDNRLTSTTGGSQLFFIKPYDYVRIKKEFLCMHRGKYDIGKLSVNVEDIFTLKESKATIEDPLNIVVYPKVYKIKKINLFGKEFFGTSKTNEKHNEDYSNIKNLREYTRGDSLRRIHWKTTARKGELFVKNYNTSANLNVKVFMDFQIDKYKNLDEITEDRIVELTVSIIYFTLYNNIETELITYSDKRLNIKRTNISFLNNFLDAMVMIRPKSNRKISDVILDEINLSSIGTTIVIVTVDLDKDLTHAIYSIRKMGLNVTLFIIKDSYNKQTEEDIISLEKLLVKVYKLYDNDEIEKVLG</sequence>
<evidence type="ECO:0000313" key="4">
    <source>
        <dbReference type="Proteomes" id="UP000724672"/>
    </source>
</evidence>
<dbReference type="Pfam" id="PF01882">
    <property type="entry name" value="DUF58"/>
    <property type="match status" value="1"/>
</dbReference>
<evidence type="ECO:0000313" key="3">
    <source>
        <dbReference type="EMBL" id="MBS4537792.1"/>
    </source>
</evidence>